<reference evidence="1 2" key="1">
    <citation type="submission" date="2020-04" db="EMBL/GenBank/DDBJ databases">
        <authorList>
            <person name="Klaysubun C."/>
            <person name="Duangmal K."/>
            <person name="Lipun K."/>
        </authorList>
    </citation>
    <scope>NUCLEOTIDE SEQUENCE [LARGE SCALE GENOMIC DNA]</scope>
    <source>
        <strain evidence="1 2">K10HN5</strain>
    </source>
</reference>
<accession>A0ABX1SIK2</accession>
<sequence>MLPENVATARTAAEQETHARVAHLLTGERAGGLDGLRVFDAKLRSSRLHWLGTGPVQASPNRVGGEVAKLKFLRGLDVDTLDLSALPAERRRHLAQIELTLLAQSAVDVLDSVVQLVDQTLSGSESRARITLRHGQRADAVRTNPLAELLG</sequence>
<dbReference type="EMBL" id="JAAXLA010000053">
    <property type="protein sequence ID" value="NMI00309.1"/>
    <property type="molecule type" value="Genomic_DNA"/>
</dbReference>
<evidence type="ECO:0000313" key="1">
    <source>
        <dbReference type="EMBL" id="NMI00309.1"/>
    </source>
</evidence>
<dbReference type="Proteomes" id="UP000820669">
    <property type="component" value="Unassembled WGS sequence"/>
</dbReference>
<protein>
    <recommendedName>
        <fullName evidence="3">DUF222 domain-containing protein</fullName>
    </recommendedName>
</protein>
<organism evidence="1 2">
    <name type="scientific">Pseudonocardia acidicola</name>
    <dbReference type="NCBI Taxonomy" id="2724939"/>
    <lineage>
        <taxon>Bacteria</taxon>
        <taxon>Bacillati</taxon>
        <taxon>Actinomycetota</taxon>
        <taxon>Actinomycetes</taxon>
        <taxon>Pseudonocardiales</taxon>
        <taxon>Pseudonocardiaceae</taxon>
        <taxon>Pseudonocardia</taxon>
    </lineage>
</organism>
<dbReference type="RefSeq" id="WP_169383784.1">
    <property type="nucleotide sequence ID" value="NZ_JAAXLA010000053.1"/>
</dbReference>
<gene>
    <name evidence="1" type="ORF">HF526_23785</name>
</gene>
<name>A0ABX1SIK2_9PSEU</name>
<evidence type="ECO:0008006" key="3">
    <source>
        <dbReference type="Google" id="ProtNLM"/>
    </source>
</evidence>
<proteinExistence type="predicted"/>
<keyword evidence="2" id="KW-1185">Reference proteome</keyword>
<comment type="caution">
    <text evidence="1">The sequence shown here is derived from an EMBL/GenBank/DDBJ whole genome shotgun (WGS) entry which is preliminary data.</text>
</comment>
<evidence type="ECO:0000313" key="2">
    <source>
        <dbReference type="Proteomes" id="UP000820669"/>
    </source>
</evidence>